<organism evidence="2 3">
    <name type="scientific">Rhizobium rhizogenes (strain K84 / ATCC BAA-868)</name>
    <name type="common">Agrobacterium radiobacter</name>
    <dbReference type="NCBI Taxonomy" id="311403"/>
    <lineage>
        <taxon>Bacteria</taxon>
        <taxon>Pseudomonadati</taxon>
        <taxon>Pseudomonadota</taxon>
        <taxon>Alphaproteobacteria</taxon>
        <taxon>Hyphomicrobiales</taxon>
        <taxon>Rhizobiaceae</taxon>
        <taxon>Rhizobium/Agrobacterium group</taxon>
        <taxon>Rhizobium</taxon>
    </lineage>
</organism>
<dbReference type="AlphaFoldDB" id="B9J7F1"/>
<sequence>MVNLHGAHMHELRHVRFSIADAGNIQVSRSIVCTQLFGEWLRVEALPGHNASRMNRRFPSKRQRPATMPAGQDG</sequence>
<feature type="region of interest" description="Disordered" evidence="1">
    <location>
        <begin position="52"/>
        <end position="74"/>
    </location>
</feature>
<evidence type="ECO:0000256" key="1">
    <source>
        <dbReference type="SAM" id="MobiDB-lite"/>
    </source>
</evidence>
<accession>B9J7F1</accession>
<dbReference type="KEGG" id="ara:Arad_3262"/>
<dbReference type="HOGENOM" id="CLU_2679474_0_0_5"/>
<name>B9J7F1_RHIR8</name>
<feature type="compositionally biased region" description="Basic residues" evidence="1">
    <location>
        <begin position="54"/>
        <end position="64"/>
    </location>
</feature>
<dbReference type="STRING" id="311403.Arad_3262"/>
<dbReference type="Proteomes" id="UP000001600">
    <property type="component" value="Chromosome 1"/>
</dbReference>
<proteinExistence type="predicted"/>
<protein>
    <submittedName>
        <fullName evidence="2">Uncharacterized protein</fullName>
    </submittedName>
</protein>
<gene>
    <name evidence="2" type="ordered locus">Arad_3262</name>
</gene>
<dbReference type="EMBL" id="CP000628">
    <property type="protein sequence ID" value="ACM27258.1"/>
    <property type="molecule type" value="Genomic_DNA"/>
</dbReference>
<evidence type="ECO:0000313" key="2">
    <source>
        <dbReference type="EMBL" id="ACM27258.1"/>
    </source>
</evidence>
<reference evidence="2 3" key="1">
    <citation type="journal article" date="2009" name="J. Bacteriol.">
        <title>Genome sequences of three Agrobacterium biovars help elucidate the evolution of multichromosome genomes in bacteria.</title>
        <authorList>
            <person name="Slater S.C."/>
            <person name="Goldman B.S."/>
            <person name="Goodner B."/>
            <person name="Setubal J.C."/>
            <person name="Farrand S.K."/>
            <person name="Nester E.W."/>
            <person name="Burr T.J."/>
            <person name="Banta L."/>
            <person name="Dickerman A.W."/>
            <person name="Paulsen I."/>
            <person name="Otten L."/>
            <person name="Suen G."/>
            <person name="Welch R."/>
            <person name="Almeida N.F."/>
            <person name="Arnold F."/>
            <person name="Burton O.T."/>
            <person name="Du Z."/>
            <person name="Ewing A."/>
            <person name="Godsy E."/>
            <person name="Heisel S."/>
            <person name="Houmiel K.L."/>
            <person name="Jhaveri J."/>
            <person name="Lu J."/>
            <person name="Miller N.M."/>
            <person name="Norton S."/>
            <person name="Chen Q."/>
            <person name="Phoolcharoen W."/>
            <person name="Ohlin V."/>
            <person name="Ondrusek D."/>
            <person name="Pride N."/>
            <person name="Stricklin S.L."/>
            <person name="Sun J."/>
            <person name="Wheeler C."/>
            <person name="Wilson L."/>
            <person name="Zhu H."/>
            <person name="Wood D.W."/>
        </authorList>
    </citation>
    <scope>NUCLEOTIDE SEQUENCE [LARGE SCALE GENOMIC DNA]</scope>
    <source>
        <strain evidence="3">K84 / ATCC BAA-868</strain>
    </source>
</reference>
<evidence type="ECO:0000313" key="3">
    <source>
        <dbReference type="Proteomes" id="UP000001600"/>
    </source>
</evidence>